<dbReference type="GO" id="GO:0016672">
    <property type="term" value="F:oxidoreductase activity, acting on a sulfur group of donors, quinone or similar compound as acceptor"/>
    <property type="evidence" value="ECO:0007669"/>
    <property type="project" value="UniProtKB-UniRule"/>
</dbReference>
<dbReference type="Pfam" id="PF00174">
    <property type="entry name" value="Oxidored_molyb"/>
    <property type="match status" value="1"/>
</dbReference>
<comment type="function">
    <text evidence="5">Part of the MsrPQ system that repairs oxidized periplasmic proteins containing methionine sulfoxide residues (Met-O), using respiratory chain electrons. Thus protects these proteins from oxidative-stress damage caused by reactive species of oxygen and chlorine generated by the host defense mechanisms. MsrPQ is essential for the maintenance of envelope integrity under bleach stress, rescuing a wide series of structurally unrelated periplasmic proteins from methionine oxidation. The catalytic subunit MsrP is non-stereospecific, being able to reduce both (R-) and (S-) diastereoisomers of methionine sulfoxide.</text>
</comment>
<dbReference type="InterPro" id="IPR022867">
    <property type="entry name" value="MsrP"/>
</dbReference>
<comment type="similarity">
    <text evidence="5">Belongs to the MsrP family.</text>
</comment>
<dbReference type="GO" id="GO:0046872">
    <property type="term" value="F:metal ion binding"/>
    <property type="evidence" value="ECO:0007669"/>
    <property type="project" value="UniProtKB-KW"/>
</dbReference>
<feature type="binding site" evidence="5">
    <location>
        <begin position="244"/>
        <end position="246"/>
    </location>
    <ligand>
        <name>Mo-molybdopterin</name>
        <dbReference type="ChEBI" id="CHEBI:71302"/>
    </ligand>
</feature>
<evidence type="ECO:0000313" key="7">
    <source>
        <dbReference type="EMBL" id="OEJ67750.1"/>
    </source>
</evidence>
<keyword evidence="3 5" id="KW-0732">Signal</keyword>
<evidence type="ECO:0000259" key="6">
    <source>
        <dbReference type="Pfam" id="PF00174"/>
    </source>
</evidence>
<evidence type="ECO:0000256" key="1">
    <source>
        <dbReference type="ARBA" id="ARBA00022505"/>
    </source>
</evidence>
<keyword evidence="1 5" id="KW-0500">Molybdenum</keyword>
<dbReference type="Proteomes" id="UP000095347">
    <property type="component" value="Unassembled WGS sequence"/>
</dbReference>
<evidence type="ECO:0000256" key="2">
    <source>
        <dbReference type="ARBA" id="ARBA00022723"/>
    </source>
</evidence>
<dbReference type="EMBL" id="MCGG01000020">
    <property type="protein sequence ID" value="OEJ67750.1"/>
    <property type="molecule type" value="Genomic_DNA"/>
</dbReference>
<feature type="binding site" evidence="5">
    <location>
        <position position="145"/>
    </location>
    <ligand>
        <name>Mo-molybdopterin</name>
        <dbReference type="ChEBI" id="CHEBI:71302"/>
    </ligand>
    <ligandPart>
        <name>Mo</name>
        <dbReference type="ChEBI" id="CHEBI:28685"/>
    </ligandPart>
</feature>
<dbReference type="PANTHER" id="PTHR43032">
    <property type="entry name" value="PROTEIN-METHIONINE-SULFOXIDE REDUCTASE"/>
    <property type="match status" value="1"/>
</dbReference>
<name>A0A1E5Q9I3_9PROT</name>
<dbReference type="Gene3D" id="3.90.420.10">
    <property type="entry name" value="Oxidoreductase, molybdopterin-binding domain"/>
    <property type="match status" value="1"/>
</dbReference>
<comment type="catalytic activity">
    <reaction evidence="5">
        <text>L-methionyl-[protein] + a quinone + H2O = L-methionyl-(R)-S-oxide-[protein] + a quinol</text>
        <dbReference type="Rhea" id="RHEA:51296"/>
        <dbReference type="Rhea" id="RHEA-COMP:12313"/>
        <dbReference type="Rhea" id="RHEA-COMP:12314"/>
        <dbReference type="ChEBI" id="CHEBI:15377"/>
        <dbReference type="ChEBI" id="CHEBI:16044"/>
        <dbReference type="ChEBI" id="CHEBI:24646"/>
        <dbReference type="ChEBI" id="CHEBI:45764"/>
        <dbReference type="ChEBI" id="CHEBI:132124"/>
    </reaction>
</comment>
<protein>
    <recommendedName>
        <fullName evidence="5">Protein-methionine-sulfoxide reductase catalytic subunit MsrP</fullName>
        <ecNumber evidence="5">1.8.5.-</ecNumber>
    </recommendedName>
</protein>
<dbReference type="InterPro" id="IPR000572">
    <property type="entry name" value="OxRdtase_Mopterin-bd_dom"/>
</dbReference>
<comment type="caution">
    <text evidence="7">The sequence shown here is derived from an EMBL/GenBank/DDBJ whole genome shotgun (WGS) entry which is preliminary data.</text>
</comment>
<keyword evidence="2 5" id="KW-0479">Metal-binding</keyword>
<sequence>MLIKIPKSWQLRDSDATPQNIYKDRRRFMAGVLKGTGVAMAGGIAGSLIGRDAFAAWVRGEKLANVVKSQYTVDEDLTPYESVTEYNNFYEFGTGKDDPFDNAKDFVTRPWTIEIAGEVAKPGTYDIEDLLRSEQLEERVYRHRCVETWSMVVPWVGVSLASIIKRLEPTSKAKYVAFETLLDPERMPGQHRRVLQWPYVEGLRLDEAMNPLTLLATGVYGEVLPPQNGAPIRLVTPWKYGFKGIKSIVRITFTEKEPPTSWNLSAPHEYGFYANVNPDVSHPRWSQAKERKVGEFFKRPTVIFNGYGEEVASLYTGMDLAKKF</sequence>
<feature type="binding site" evidence="5">
    <location>
        <position position="180"/>
    </location>
    <ligand>
        <name>Mo-molybdopterin</name>
        <dbReference type="ChEBI" id="CHEBI:71302"/>
    </ligand>
</feature>
<dbReference type="NCBIfam" id="NF003767">
    <property type="entry name" value="PRK05363.1"/>
    <property type="match status" value="1"/>
</dbReference>
<dbReference type="HAMAP" id="MF_01206">
    <property type="entry name" value="MsrP"/>
    <property type="match status" value="1"/>
</dbReference>
<feature type="domain" description="Oxidoreductase molybdopterin-binding" evidence="6">
    <location>
        <begin position="109"/>
        <end position="262"/>
    </location>
</feature>
<feature type="binding site" evidence="5">
    <location>
        <position position="228"/>
    </location>
    <ligand>
        <name>Mo-molybdopterin</name>
        <dbReference type="ChEBI" id="CHEBI:71302"/>
    </ligand>
</feature>
<evidence type="ECO:0000256" key="4">
    <source>
        <dbReference type="ARBA" id="ARBA00023002"/>
    </source>
</evidence>
<dbReference type="AlphaFoldDB" id="A0A1E5Q9I3"/>
<gene>
    <name evidence="5" type="primary">msrP</name>
    <name evidence="7" type="ORF">BEN30_08445</name>
</gene>
<comment type="cofactor">
    <cofactor evidence="5">
        <name>Mo-molybdopterin</name>
        <dbReference type="ChEBI" id="CHEBI:71302"/>
    </cofactor>
    <text evidence="5">Binds 1 Mo-molybdopterin (Mo-MPT) cofactor per subunit.</text>
</comment>
<feature type="binding site" evidence="5">
    <location>
        <begin position="90"/>
        <end position="91"/>
    </location>
    <ligand>
        <name>Mo-molybdopterin</name>
        <dbReference type="ChEBI" id="CHEBI:71302"/>
    </ligand>
</feature>
<organism evidence="7 8">
    <name type="scientific">Magnetovibrio blakemorei</name>
    <dbReference type="NCBI Taxonomy" id="28181"/>
    <lineage>
        <taxon>Bacteria</taxon>
        <taxon>Pseudomonadati</taxon>
        <taxon>Pseudomonadota</taxon>
        <taxon>Alphaproteobacteria</taxon>
        <taxon>Rhodospirillales</taxon>
        <taxon>Magnetovibrionaceae</taxon>
        <taxon>Magnetovibrio</taxon>
    </lineage>
</organism>
<dbReference type="EC" id="1.8.5.-" evidence="5"/>
<dbReference type="STRING" id="28181.BEN30_08445"/>
<accession>A0A1E5Q9I3</accession>
<keyword evidence="8" id="KW-1185">Reference proteome</keyword>
<feature type="binding site" evidence="5">
    <location>
        <position position="87"/>
    </location>
    <ligand>
        <name>Mo-molybdopterin</name>
        <dbReference type="ChEBI" id="CHEBI:71302"/>
    </ligand>
</feature>
<keyword evidence="4 5" id="KW-0560">Oxidoreductase</keyword>
<dbReference type="PANTHER" id="PTHR43032:SF3">
    <property type="entry name" value="PROTEIN-METHIONINE-SULFOXIDE REDUCTASE CATALYTIC SUBUNIT MSRP"/>
    <property type="match status" value="1"/>
</dbReference>
<dbReference type="GO" id="GO:0030091">
    <property type="term" value="P:protein repair"/>
    <property type="evidence" value="ECO:0007669"/>
    <property type="project" value="UniProtKB-UniRule"/>
</dbReference>
<feature type="binding site" evidence="5">
    <location>
        <position position="233"/>
    </location>
    <ligand>
        <name>Mo-molybdopterin</name>
        <dbReference type="ChEBI" id="CHEBI:71302"/>
    </ligand>
</feature>
<comment type="catalytic activity">
    <reaction evidence="5">
        <text>L-methionyl-[protein] + a quinone + H2O = L-methionyl-(S)-S-oxide-[protein] + a quinol</text>
        <dbReference type="Rhea" id="RHEA:51292"/>
        <dbReference type="Rhea" id="RHEA-COMP:12313"/>
        <dbReference type="Rhea" id="RHEA-COMP:12315"/>
        <dbReference type="ChEBI" id="CHEBI:15377"/>
        <dbReference type="ChEBI" id="CHEBI:16044"/>
        <dbReference type="ChEBI" id="CHEBI:24646"/>
        <dbReference type="ChEBI" id="CHEBI:44120"/>
        <dbReference type="ChEBI" id="CHEBI:132124"/>
    </reaction>
</comment>
<dbReference type="RefSeq" id="WP_069957610.1">
    <property type="nucleotide sequence ID" value="NZ_MCGG01000020.1"/>
</dbReference>
<evidence type="ECO:0000256" key="5">
    <source>
        <dbReference type="HAMAP-Rule" id="MF_01206"/>
    </source>
</evidence>
<dbReference type="GO" id="GO:0043546">
    <property type="term" value="F:molybdopterin cofactor binding"/>
    <property type="evidence" value="ECO:0007669"/>
    <property type="project" value="UniProtKB-UniRule"/>
</dbReference>
<evidence type="ECO:0000256" key="3">
    <source>
        <dbReference type="ARBA" id="ARBA00022729"/>
    </source>
</evidence>
<comment type="subunit">
    <text evidence="5">Heterodimer of a catalytic subunit (MsrP) and a heme-binding subunit (MsrQ).</text>
</comment>
<proteinExistence type="inferred from homology"/>
<dbReference type="InterPro" id="IPR036374">
    <property type="entry name" value="OxRdtase_Mopterin-bd_sf"/>
</dbReference>
<evidence type="ECO:0000313" key="8">
    <source>
        <dbReference type="Proteomes" id="UP000095347"/>
    </source>
</evidence>
<reference evidence="8" key="1">
    <citation type="submission" date="2016-07" db="EMBL/GenBank/DDBJ databases">
        <authorList>
            <person name="Florea S."/>
            <person name="Webb J.S."/>
            <person name="Jaromczyk J."/>
            <person name="Schardl C.L."/>
        </authorList>
    </citation>
    <scope>NUCLEOTIDE SEQUENCE [LARGE SCALE GENOMIC DNA]</scope>
    <source>
        <strain evidence="8">MV-1</strain>
    </source>
</reference>
<dbReference type="SUPFAM" id="SSF56524">
    <property type="entry name" value="Oxidoreductase molybdopterin-binding domain"/>
    <property type="match status" value="1"/>
</dbReference>